<evidence type="ECO:0000313" key="10">
    <source>
        <dbReference type="EMBL" id="JAS25005.1"/>
    </source>
</evidence>
<accession>A0A1B6DHB8</accession>
<dbReference type="EMBL" id="GEDC01009186">
    <property type="protein sequence ID" value="JAS28112.1"/>
    <property type="molecule type" value="Transcribed_RNA"/>
</dbReference>
<evidence type="ECO:0000256" key="8">
    <source>
        <dbReference type="ARBA" id="ARBA00025800"/>
    </source>
</evidence>
<keyword evidence="4 9" id="KW-0812">Transmembrane</keyword>
<evidence type="ECO:0000256" key="3">
    <source>
        <dbReference type="ARBA" id="ARBA00022448"/>
    </source>
</evidence>
<evidence type="ECO:0000256" key="1">
    <source>
        <dbReference type="ARBA" id="ARBA00003566"/>
    </source>
</evidence>
<evidence type="ECO:0000256" key="6">
    <source>
        <dbReference type="ARBA" id="ARBA00022989"/>
    </source>
</evidence>
<feature type="transmembrane region" description="Helical" evidence="9">
    <location>
        <begin position="40"/>
        <end position="61"/>
    </location>
</feature>
<dbReference type="GO" id="GO:0012505">
    <property type="term" value="C:endomembrane system"/>
    <property type="evidence" value="ECO:0007669"/>
    <property type="project" value="UniProtKB-ARBA"/>
</dbReference>
<dbReference type="GO" id="GO:0016192">
    <property type="term" value="P:vesicle-mediated transport"/>
    <property type="evidence" value="ECO:0007669"/>
    <property type="project" value="InterPro"/>
</dbReference>
<keyword evidence="6 9" id="KW-1133">Transmembrane helix</keyword>
<reference evidence="10" key="1">
    <citation type="submission" date="2015-12" db="EMBL/GenBank/DDBJ databases">
        <title>De novo transcriptome assembly of four potential Pierce s Disease insect vectors from Arizona vineyards.</title>
        <authorList>
            <person name="Tassone E.E."/>
        </authorList>
    </citation>
    <scope>NUCLEOTIDE SEQUENCE</scope>
</reference>
<comment type="function">
    <text evidence="1 9">May be involved in fusion of retrograde transport vesicles derived from an endocytic compartment with the Golgi complex.</text>
</comment>
<dbReference type="AlphaFoldDB" id="A0A1B6DHB8"/>
<evidence type="ECO:0000256" key="5">
    <source>
        <dbReference type="ARBA" id="ARBA00022927"/>
    </source>
</evidence>
<dbReference type="InterPro" id="IPR011691">
    <property type="entry name" value="Vesicle_transpt_SFT2"/>
</dbReference>
<feature type="transmembrane region" description="Helical" evidence="9">
    <location>
        <begin position="101"/>
        <end position="119"/>
    </location>
</feature>
<comment type="similarity">
    <text evidence="8 9">Belongs to the SFT2 family.</text>
</comment>
<protein>
    <recommendedName>
        <fullName evidence="9">Vesicle transport protein</fullName>
    </recommendedName>
</protein>
<comment type="subcellular location">
    <subcellularLocation>
        <location evidence="2 9">Membrane</location>
        <topology evidence="2 9">Multi-pass membrane protein</topology>
    </subcellularLocation>
</comment>
<proteinExistence type="inferred from homology"/>
<dbReference type="PANTHER" id="PTHR23137">
    <property type="entry name" value="VESICLE TRANSPORT PROTEIN-RELATED"/>
    <property type="match status" value="1"/>
</dbReference>
<organism evidence="10">
    <name type="scientific">Clastoptera arizonana</name>
    <name type="common">Arizona spittle bug</name>
    <dbReference type="NCBI Taxonomy" id="38151"/>
    <lineage>
        <taxon>Eukaryota</taxon>
        <taxon>Metazoa</taxon>
        <taxon>Ecdysozoa</taxon>
        <taxon>Arthropoda</taxon>
        <taxon>Hexapoda</taxon>
        <taxon>Insecta</taxon>
        <taxon>Pterygota</taxon>
        <taxon>Neoptera</taxon>
        <taxon>Paraneoptera</taxon>
        <taxon>Hemiptera</taxon>
        <taxon>Auchenorrhyncha</taxon>
        <taxon>Cercopoidea</taxon>
        <taxon>Clastopteridae</taxon>
        <taxon>Clastoptera</taxon>
    </lineage>
</organism>
<name>A0A1B6DHB8_9HEMI</name>
<dbReference type="PANTHER" id="PTHR23137:SF6">
    <property type="entry name" value="VESICLE TRANSPORT PROTEIN"/>
    <property type="match status" value="1"/>
</dbReference>
<keyword evidence="5 9" id="KW-0653">Protein transport</keyword>
<dbReference type="GO" id="GO:0015031">
    <property type="term" value="P:protein transport"/>
    <property type="evidence" value="ECO:0007669"/>
    <property type="project" value="UniProtKB-KW"/>
</dbReference>
<gene>
    <name evidence="10" type="ORF">g.31004</name>
    <name evidence="11" type="ORF">g.31012</name>
</gene>
<evidence type="ECO:0000256" key="4">
    <source>
        <dbReference type="ARBA" id="ARBA00022692"/>
    </source>
</evidence>
<evidence type="ECO:0000256" key="2">
    <source>
        <dbReference type="ARBA" id="ARBA00004141"/>
    </source>
</evidence>
<dbReference type="GO" id="GO:0005737">
    <property type="term" value="C:cytoplasm"/>
    <property type="evidence" value="ECO:0007669"/>
    <property type="project" value="UniProtKB-ARBA"/>
</dbReference>
<keyword evidence="7 9" id="KW-0472">Membrane</keyword>
<evidence type="ECO:0000256" key="9">
    <source>
        <dbReference type="RuleBase" id="RU363111"/>
    </source>
</evidence>
<dbReference type="EMBL" id="GEDC01012293">
    <property type="protein sequence ID" value="JAS25005.1"/>
    <property type="molecule type" value="Transcribed_RNA"/>
</dbReference>
<evidence type="ECO:0000313" key="11">
    <source>
        <dbReference type="EMBL" id="JAS28112.1"/>
    </source>
</evidence>
<dbReference type="InterPro" id="IPR007305">
    <property type="entry name" value="Vesicle_transpt_Got1/SFT2"/>
</dbReference>
<feature type="transmembrane region" description="Helical" evidence="9">
    <location>
        <begin position="67"/>
        <end position="89"/>
    </location>
</feature>
<keyword evidence="3 9" id="KW-0813">Transport</keyword>
<feature type="transmembrane region" description="Helical" evidence="9">
    <location>
        <begin position="125"/>
        <end position="146"/>
    </location>
</feature>
<evidence type="ECO:0000256" key="7">
    <source>
        <dbReference type="ARBA" id="ARBA00023136"/>
    </source>
</evidence>
<dbReference type="GO" id="GO:0016020">
    <property type="term" value="C:membrane"/>
    <property type="evidence" value="ECO:0007669"/>
    <property type="project" value="UniProtKB-SubCell"/>
</dbReference>
<dbReference type="Pfam" id="PF04178">
    <property type="entry name" value="Got1"/>
    <property type="match status" value="1"/>
</dbReference>
<sequence length="162" mass="18135">MDKLRRALSGDDVPDDDSQTGIIPNFDTTNLSWSTRIKGFIFCFLIGLFISFLGTLSLFLHKGWAHFAIFYTLGNIVSMVSTCFLMGPINQIKKMFASTRIIATVIVLVMIILTLYTGLVVKKAGLAFLCIIIQWLAMTWYSLSYIPYARDAVKKTVTTCIA</sequence>